<sequence length="215" mass="24344">MQLTAWQHSRQPQLNKIHKKPARKFSTSTTAIVTQHKHNKATAAQHTATDTSTFLFQSCKYKLNLYLAQSYKIPKLKAQSRTYYTHTVTLSQPIAQGQQLTAKTKRKFGQPKINLNIQNPVQTISTQGRKQHLRPWLPETKLNSAKKCENTAHVASLLFPQPGLLTTPSWYKNLSLTRGFQSWYPRSKLIGQSLVPVHKTSSLPSPLALSADHHN</sequence>
<proteinExistence type="predicted"/>
<gene>
    <name evidence="2" type="ORF">F511_21310</name>
</gene>
<feature type="region of interest" description="Disordered" evidence="1">
    <location>
        <begin position="1"/>
        <end position="22"/>
    </location>
</feature>
<evidence type="ECO:0000256" key="1">
    <source>
        <dbReference type="SAM" id="MobiDB-lite"/>
    </source>
</evidence>
<feature type="compositionally biased region" description="Polar residues" evidence="1">
    <location>
        <begin position="1"/>
        <end position="14"/>
    </location>
</feature>
<keyword evidence="3" id="KW-1185">Reference proteome</keyword>
<dbReference type="Proteomes" id="UP000250235">
    <property type="component" value="Unassembled WGS sequence"/>
</dbReference>
<accession>A0A2Z7BEE1</accession>
<reference evidence="2 3" key="1">
    <citation type="journal article" date="2015" name="Proc. Natl. Acad. Sci. U.S.A.">
        <title>The resurrection genome of Boea hygrometrica: A blueprint for survival of dehydration.</title>
        <authorList>
            <person name="Xiao L."/>
            <person name="Yang G."/>
            <person name="Zhang L."/>
            <person name="Yang X."/>
            <person name="Zhao S."/>
            <person name="Ji Z."/>
            <person name="Zhou Q."/>
            <person name="Hu M."/>
            <person name="Wang Y."/>
            <person name="Chen M."/>
            <person name="Xu Y."/>
            <person name="Jin H."/>
            <person name="Xiao X."/>
            <person name="Hu G."/>
            <person name="Bao F."/>
            <person name="Hu Y."/>
            <person name="Wan P."/>
            <person name="Li L."/>
            <person name="Deng X."/>
            <person name="Kuang T."/>
            <person name="Xiang C."/>
            <person name="Zhu J.K."/>
            <person name="Oliver M.J."/>
            <person name="He Y."/>
        </authorList>
    </citation>
    <scope>NUCLEOTIDE SEQUENCE [LARGE SCALE GENOMIC DNA]</scope>
    <source>
        <strain evidence="3">cv. XS01</strain>
    </source>
</reference>
<dbReference type="EMBL" id="KV008322">
    <property type="protein sequence ID" value="KZV30302.1"/>
    <property type="molecule type" value="Genomic_DNA"/>
</dbReference>
<evidence type="ECO:0000313" key="2">
    <source>
        <dbReference type="EMBL" id="KZV30302.1"/>
    </source>
</evidence>
<dbReference type="AlphaFoldDB" id="A0A2Z7BEE1"/>
<protein>
    <submittedName>
        <fullName evidence="2">Small subunit processome component 20</fullName>
    </submittedName>
</protein>
<evidence type="ECO:0000313" key="3">
    <source>
        <dbReference type="Proteomes" id="UP000250235"/>
    </source>
</evidence>
<name>A0A2Z7BEE1_9LAMI</name>
<organism evidence="2 3">
    <name type="scientific">Dorcoceras hygrometricum</name>
    <dbReference type="NCBI Taxonomy" id="472368"/>
    <lineage>
        <taxon>Eukaryota</taxon>
        <taxon>Viridiplantae</taxon>
        <taxon>Streptophyta</taxon>
        <taxon>Embryophyta</taxon>
        <taxon>Tracheophyta</taxon>
        <taxon>Spermatophyta</taxon>
        <taxon>Magnoliopsida</taxon>
        <taxon>eudicotyledons</taxon>
        <taxon>Gunneridae</taxon>
        <taxon>Pentapetalae</taxon>
        <taxon>asterids</taxon>
        <taxon>lamiids</taxon>
        <taxon>Lamiales</taxon>
        <taxon>Gesneriaceae</taxon>
        <taxon>Didymocarpoideae</taxon>
        <taxon>Trichosporeae</taxon>
        <taxon>Loxocarpinae</taxon>
        <taxon>Dorcoceras</taxon>
    </lineage>
</organism>